<organism evidence="1">
    <name type="scientific">hydrocarbon metagenome</name>
    <dbReference type="NCBI Taxonomy" id="938273"/>
    <lineage>
        <taxon>unclassified sequences</taxon>
        <taxon>metagenomes</taxon>
        <taxon>ecological metagenomes</taxon>
    </lineage>
</organism>
<protein>
    <submittedName>
        <fullName evidence="1">Uncharacterized protein</fullName>
    </submittedName>
</protein>
<sequence>MMKNSVKPSVIGTRSGYVIRFTCPECHNENAIMYNMPKSYYKDSRDGTCARCRKHFMVLTPGQH</sequence>
<gene>
    <name evidence="1" type="ORF">ASZ90_015895</name>
</gene>
<comment type="caution">
    <text evidence="1">The sequence shown here is derived from an EMBL/GenBank/DDBJ whole genome shotgun (WGS) entry which is preliminary data.</text>
</comment>
<reference evidence="1" key="1">
    <citation type="journal article" date="2015" name="Proc. Natl. Acad. Sci. U.S.A.">
        <title>Networks of energetic and metabolic interactions define dynamics in microbial communities.</title>
        <authorList>
            <person name="Embree M."/>
            <person name="Liu J.K."/>
            <person name="Al-Bassam M.M."/>
            <person name="Zengler K."/>
        </authorList>
    </citation>
    <scope>NUCLEOTIDE SEQUENCE</scope>
</reference>
<dbReference type="EMBL" id="LNQE01001658">
    <property type="protein sequence ID" value="KUG14464.1"/>
    <property type="molecule type" value="Genomic_DNA"/>
</dbReference>
<name>A0A0W8F0R1_9ZZZZ</name>
<proteinExistence type="predicted"/>
<evidence type="ECO:0000313" key="1">
    <source>
        <dbReference type="EMBL" id="KUG14464.1"/>
    </source>
</evidence>
<accession>A0A0W8F0R1</accession>
<dbReference type="AlphaFoldDB" id="A0A0W8F0R1"/>